<gene>
    <name evidence="6" type="ORF">PGH07_04885</name>
</gene>
<dbReference type="InterPro" id="IPR036388">
    <property type="entry name" value="WH-like_DNA-bd_sf"/>
</dbReference>
<keyword evidence="1" id="KW-0805">Transcription regulation</keyword>
<dbReference type="Gene3D" id="2.60.120.10">
    <property type="entry name" value="Jelly Rolls"/>
    <property type="match status" value="1"/>
</dbReference>
<feature type="domain" description="HTH crp-type" evidence="5">
    <location>
        <begin position="142"/>
        <end position="204"/>
    </location>
</feature>
<evidence type="ECO:0000313" key="6">
    <source>
        <dbReference type="EMBL" id="MDM5271504.1"/>
    </source>
</evidence>
<dbReference type="InterPro" id="IPR036390">
    <property type="entry name" value="WH_DNA-bd_sf"/>
</dbReference>
<dbReference type="Proteomes" id="UP001169069">
    <property type="component" value="Unassembled WGS sequence"/>
</dbReference>
<evidence type="ECO:0000256" key="1">
    <source>
        <dbReference type="ARBA" id="ARBA00023015"/>
    </source>
</evidence>
<dbReference type="PROSITE" id="PS51063">
    <property type="entry name" value="HTH_CRP_2"/>
    <property type="match status" value="1"/>
</dbReference>
<evidence type="ECO:0000259" key="5">
    <source>
        <dbReference type="PROSITE" id="PS51063"/>
    </source>
</evidence>
<sequence>MEIKDIDLFSTFDQSSLDFLSTITKKRTYQKGNILFYAGEKPRSLLILMQGSVEVYKHDTEGNEIVLGTFYPQELIAEMALFESIPYPATARCLSNVTLFEIEFDTFNKYLYKHSHLILPIIHSLTRKIKHLEGVLRYTLIDDASKRLARFLIDHEHQLLHLTQRNIAQRIKLTPESTSRIIRTFKEKRWVEIRQKKLYLLDVEALKTFSE</sequence>
<dbReference type="CDD" id="cd00038">
    <property type="entry name" value="CAP_ED"/>
    <property type="match status" value="1"/>
</dbReference>
<feature type="domain" description="Cyclic nucleotide-binding" evidence="4">
    <location>
        <begin position="8"/>
        <end position="128"/>
    </location>
</feature>
<protein>
    <submittedName>
        <fullName evidence="6">Crp/Fnr family transcriptional regulator</fullName>
    </submittedName>
</protein>
<dbReference type="Gene3D" id="1.10.10.10">
    <property type="entry name" value="Winged helix-like DNA-binding domain superfamily/Winged helix DNA-binding domain"/>
    <property type="match status" value="1"/>
</dbReference>
<dbReference type="PROSITE" id="PS50042">
    <property type="entry name" value="CNMP_BINDING_3"/>
    <property type="match status" value="1"/>
</dbReference>
<keyword evidence="3" id="KW-0804">Transcription</keyword>
<keyword evidence="2" id="KW-0238">DNA-binding</keyword>
<dbReference type="InterPro" id="IPR014710">
    <property type="entry name" value="RmlC-like_jellyroll"/>
</dbReference>
<dbReference type="SMART" id="SM00100">
    <property type="entry name" value="cNMP"/>
    <property type="match status" value="1"/>
</dbReference>
<evidence type="ECO:0000256" key="3">
    <source>
        <dbReference type="ARBA" id="ARBA00023163"/>
    </source>
</evidence>
<dbReference type="PANTHER" id="PTHR24567">
    <property type="entry name" value="CRP FAMILY TRANSCRIPTIONAL REGULATORY PROTEIN"/>
    <property type="match status" value="1"/>
</dbReference>
<evidence type="ECO:0000313" key="7">
    <source>
        <dbReference type="Proteomes" id="UP001169069"/>
    </source>
</evidence>
<dbReference type="Pfam" id="PF13545">
    <property type="entry name" value="HTH_Crp_2"/>
    <property type="match status" value="1"/>
</dbReference>
<dbReference type="EMBL" id="JAQIBD010000001">
    <property type="protein sequence ID" value="MDM5271504.1"/>
    <property type="molecule type" value="Genomic_DNA"/>
</dbReference>
<accession>A0ABT7QXE2</accession>
<evidence type="ECO:0000259" key="4">
    <source>
        <dbReference type="PROSITE" id="PS50042"/>
    </source>
</evidence>
<organism evidence="6 7">
    <name type="scientific">Sulfurovum zhangzhouensis</name>
    <dbReference type="NCBI Taxonomy" id="3019067"/>
    <lineage>
        <taxon>Bacteria</taxon>
        <taxon>Pseudomonadati</taxon>
        <taxon>Campylobacterota</taxon>
        <taxon>Epsilonproteobacteria</taxon>
        <taxon>Campylobacterales</taxon>
        <taxon>Sulfurovaceae</taxon>
        <taxon>Sulfurovum</taxon>
    </lineage>
</organism>
<dbReference type="InterPro" id="IPR018490">
    <property type="entry name" value="cNMP-bd_dom_sf"/>
</dbReference>
<dbReference type="SUPFAM" id="SSF46785">
    <property type="entry name" value="Winged helix' DNA-binding domain"/>
    <property type="match status" value="1"/>
</dbReference>
<evidence type="ECO:0000256" key="2">
    <source>
        <dbReference type="ARBA" id="ARBA00023125"/>
    </source>
</evidence>
<dbReference type="SUPFAM" id="SSF51206">
    <property type="entry name" value="cAMP-binding domain-like"/>
    <property type="match status" value="1"/>
</dbReference>
<dbReference type="Pfam" id="PF00027">
    <property type="entry name" value="cNMP_binding"/>
    <property type="match status" value="1"/>
</dbReference>
<dbReference type="RefSeq" id="WP_289412989.1">
    <property type="nucleotide sequence ID" value="NZ_JAQIBD010000001.1"/>
</dbReference>
<proteinExistence type="predicted"/>
<comment type="caution">
    <text evidence="6">The sequence shown here is derived from an EMBL/GenBank/DDBJ whole genome shotgun (WGS) entry which is preliminary data.</text>
</comment>
<reference evidence="6" key="1">
    <citation type="submission" date="2023-01" db="EMBL/GenBank/DDBJ databases">
        <title>Sulfurovum sp. zt1-1 genome assembly.</title>
        <authorList>
            <person name="Wang J."/>
        </authorList>
    </citation>
    <scope>NUCLEOTIDE SEQUENCE</scope>
    <source>
        <strain evidence="6">Zt1-1</strain>
    </source>
</reference>
<name>A0ABT7QXE2_9BACT</name>
<dbReference type="InterPro" id="IPR012318">
    <property type="entry name" value="HTH_CRP"/>
</dbReference>
<dbReference type="InterPro" id="IPR000595">
    <property type="entry name" value="cNMP-bd_dom"/>
</dbReference>
<dbReference type="InterPro" id="IPR050397">
    <property type="entry name" value="Env_Response_Regulators"/>
</dbReference>
<dbReference type="SMART" id="SM00419">
    <property type="entry name" value="HTH_CRP"/>
    <property type="match status" value="1"/>
</dbReference>
<dbReference type="PANTHER" id="PTHR24567:SF74">
    <property type="entry name" value="HTH-TYPE TRANSCRIPTIONAL REGULATOR ARCR"/>
    <property type="match status" value="1"/>
</dbReference>
<keyword evidence="7" id="KW-1185">Reference proteome</keyword>